<feature type="domain" description="Glycosyltransferase subfamily 4-like N-terminal" evidence="3">
    <location>
        <begin position="65"/>
        <end position="173"/>
    </location>
</feature>
<dbReference type="PANTHER" id="PTHR46401:SF2">
    <property type="entry name" value="GLYCOSYLTRANSFERASE WBBK-RELATED"/>
    <property type="match status" value="1"/>
</dbReference>
<gene>
    <name evidence="4" type="ORF">UU34_C0001G0106</name>
</gene>
<keyword evidence="1 4" id="KW-0808">Transferase</keyword>
<evidence type="ECO:0000259" key="2">
    <source>
        <dbReference type="Pfam" id="PF00534"/>
    </source>
</evidence>
<dbReference type="AlphaFoldDB" id="A0A0G0UH20"/>
<comment type="caution">
    <text evidence="4">The sequence shown here is derived from an EMBL/GenBank/DDBJ whole genome shotgun (WGS) entry which is preliminary data.</text>
</comment>
<accession>A0A0G0UH20</accession>
<proteinExistence type="predicted"/>
<evidence type="ECO:0000313" key="5">
    <source>
        <dbReference type="Proteomes" id="UP000034854"/>
    </source>
</evidence>
<protein>
    <submittedName>
        <fullName evidence="4">Glycosyl transferase, group 1</fullName>
    </submittedName>
</protein>
<dbReference type="SUPFAM" id="SSF53756">
    <property type="entry name" value="UDP-Glycosyltransferase/glycogen phosphorylase"/>
    <property type="match status" value="1"/>
</dbReference>
<organism evidence="4 5">
    <name type="scientific">Candidatus Curtissbacteria bacterium GW2011_GWA1_41_11</name>
    <dbReference type="NCBI Taxonomy" id="1618409"/>
    <lineage>
        <taxon>Bacteria</taxon>
        <taxon>Candidatus Curtissiibacteriota</taxon>
    </lineage>
</organism>
<dbReference type="Proteomes" id="UP000034854">
    <property type="component" value="Unassembled WGS sequence"/>
</dbReference>
<name>A0A0G0UH20_9BACT</name>
<dbReference type="EMBL" id="LCAG01000001">
    <property type="protein sequence ID" value="KKR88109.1"/>
    <property type="molecule type" value="Genomic_DNA"/>
</dbReference>
<reference evidence="4 5" key="1">
    <citation type="journal article" date="2015" name="Nature">
        <title>rRNA introns, odd ribosomes, and small enigmatic genomes across a large radiation of phyla.</title>
        <authorList>
            <person name="Brown C.T."/>
            <person name="Hug L.A."/>
            <person name="Thomas B.C."/>
            <person name="Sharon I."/>
            <person name="Castelle C.J."/>
            <person name="Singh A."/>
            <person name="Wilkins M.J."/>
            <person name="Williams K.H."/>
            <person name="Banfield J.F."/>
        </authorList>
    </citation>
    <scope>NUCLEOTIDE SEQUENCE [LARGE SCALE GENOMIC DNA]</scope>
</reference>
<dbReference type="InterPro" id="IPR001296">
    <property type="entry name" value="Glyco_trans_1"/>
</dbReference>
<evidence type="ECO:0000259" key="3">
    <source>
        <dbReference type="Pfam" id="PF13439"/>
    </source>
</evidence>
<sequence>MKIGIDARFVGPEGTGIGKYTEKLIENLQKIDTKNQYAIFLKESNWNYLKNLSKNFRKVLADVSWYSLEEQIRMPTIYSREKFDLLHVPHFNVPILYRGKFIVTIHDLIHQQFSETSATTRNALTFRIKKLGYKKIIKHAVSKSQGIITPSKFVKDQVVTTFTINPAKITVTYEAAEQEYFQNGKPETKSQKPILLYVGNAYPHKNLEKLLDAFKILTLNSQLLTLNLVLVCPRDVFSQRLELLLDEKGLEERAELLGYKKPKELVSIFQKSAAYVSPSLSEGFGIPGLNAMAAQIPVICSNILTFKEIYGNAAAYFDQQNPKDIAEKIKKVLKDLKTRSDLVEKGQKQVKKYSWLKMAQQTLQIYESCV</sequence>
<dbReference type="InterPro" id="IPR028098">
    <property type="entry name" value="Glyco_trans_4-like_N"/>
</dbReference>
<dbReference type="PANTHER" id="PTHR46401">
    <property type="entry name" value="GLYCOSYLTRANSFERASE WBBK-RELATED"/>
    <property type="match status" value="1"/>
</dbReference>
<feature type="domain" description="Glycosyl transferase family 1" evidence="2">
    <location>
        <begin position="185"/>
        <end position="349"/>
    </location>
</feature>
<dbReference type="CDD" id="cd03809">
    <property type="entry name" value="GT4_MtfB-like"/>
    <property type="match status" value="1"/>
</dbReference>
<dbReference type="Pfam" id="PF13439">
    <property type="entry name" value="Glyco_transf_4"/>
    <property type="match status" value="1"/>
</dbReference>
<evidence type="ECO:0000256" key="1">
    <source>
        <dbReference type="ARBA" id="ARBA00022679"/>
    </source>
</evidence>
<dbReference type="GO" id="GO:0009103">
    <property type="term" value="P:lipopolysaccharide biosynthetic process"/>
    <property type="evidence" value="ECO:0007669"/>
    <property type="project" value="TreeGrafter"/>
</dbReference>
<dbReference type="Pfam" id="PF00534">
    <property type="entry name" value="Glycos_transf_1"/>
    <property type="match status" value="1"/>
</dbReference>
<dbReference type="GO" id="GO:0016757">
    <property type="term" value="F:glycosyltransferase activity"/>
    <property type="evidence" value="ECO:0007669"/>
    <property type="project" value="InterPro"/>
</dbReference>
<evidence type="ECO:0000313" key="4">
    <source>
        <dbReference type="EMBL" id="KKR88109.1"/>
    </source>
</evidence>
<dbReference type="Gene3D" id="3.40.50.2000">
    <property type="entry name" value="Glycogen Phosphorylase B"/>
    <property type="match status" value="2"/>
</dbReference>